<comment type="caution">
    <text evidence="2">The sequence shown here is derived from an EMBL/GenBank/DDBJ whole genome shotgun (WGS) entry which is preliminary data.</text>
</comment>
<protein>
    <recommendedName>
        <fullName evidence="4">DUF732 domain-containing protein</fullName>
    </recommendedName>
</protein>
<dbReference type="Proteomes" id="UP001501170">
    <property type="component" value="Unassembled WGS sequence"/>
</dbReference>
<name>A0ABP5U9T3_9ACTN</name>
<feature type="compositionally biased region" description="Low complexity" evidence="1">
    <location>
        <begin position="33"/>
        <end position="53"/>
    </location>
</feature>
<keyword evidence="3" id="KW-1185">Reference proteome</keyword>
<gene>
    <name evidence="2" type="ORF">GCM10009855_10070</name>
</gene>
<organism evidence="2 3">
    <name type="scientific">Gordonia cholesterolivorans</name>
    <dbReference type="NCBI Taxonomy" id="559625"/>
    <lineage>
        <taxon>Bacteria</taxon>
        <taxon>Bacillati</taxon>
        <taxon>Actinomycetota</taxon>
        <taxon>Actinomycetes</taxon>
        <taxon>Mycobacteriales</taxon>
        <taxon>Gordoniaceae</taxon>
        <taxon>Gordonia</taxon>
    </lineage>
</organism>
<evidence type="ECO:0000313" key="3">
    <source>
        <dbReference type="Proteomes" id="UP001501170"/>
    </source>
</evidence>
<feature type="region of interest" description="Disordered" evidence="1">
    <location>
        <begin position="33"/>
        <end position="55"/>
    </location>
</feature>
<evidence type="ECO:0000256" key="1">
    <source>
        <dbReference type="SAM" id="MobiDB-lite"/>
    </source>
</evidence>
<proteinExistence type="predicted"/>
<dbReference type="EMBL" id="BAAARB010000004">
    <property type="protein sequence ID" value="GAA2372807.1"/>
    <property type="molecule type" value="Genomic_DNA"/>
</dbReference>
<sequence>MGRTDRVTSRAGRVGIVVGAVAAATVLAAPIASAEPSSQPSQPSQPSQTPEASIPMPVREGALGYLATRSSTLWLADRGVDQVIANLPAPPAYSSANRQMAKTLKQELDAAVDTPGACLQIIVDGPGQAGGVFNYGFFAVEKQYCPK</sequence>
<accession>A0ABP5U9T3</accession>
<evidence type="ECO:0008006" key="4">
    <source>
        <dbReference type="Google" id="ProtNLM"/>
    </source>
</evidence>
<reference evidence="3" key="1">
    <citation type="journal article" date="2019" name="Int. J. Syst. Evol. Microbiol.">
        <title>The Global Catalogue of Microorganisms (GCM) 10K type strain sequencing project: providing services to taxonomists for standard genome sequencing and annotation.</title>
        <authorList>
            <consortium name="The Broad Institute Genomics Platform"/>
            <consortium name="The Broad Institute Genome Sequencing Center for Infectious Disease"/>
            <person name="Wu L."/>
            <person name="Ma J."/>
        </authorList>
    </citation>
    <scope>NUCLEOTIDE SEQUENCE [LARGE SCALE GENOMIC DNA]</scope>
    <source>
        <strain evidence="3">JCM 16227</strain>
    </source>
</reference>
<evidence type="ECO:0000313" key="2">
    <source>
        <dbReference type="EMBL" id="GAA2372807.1"/>
    </source>
</evidence>